<keyword evidence="3" id="KW-1185">Reference proteome</keyword>
<organism evidence="2 3">
    <name type="scientific">Pelomonas dachongensis</name>
    <dbReference type="NCBI Taxonomy" id="3299029"/>
    <lineage>
        <taxon>Bacteria</taxon>
        <taxon>Pseudomonadati</taxon>
        <taxon>Pseudomonadota</taxon>
        <taxon>Betaproteobacteria</taxon>
        <taxon>Burkholderiales</taxon>
        <taxon>Sphaerotilaceae</taxon>
        <taxon>Roseateles</taxon>
    </lineage>
</organism>
<protein>
    <recommendedName>
        <fullName evidence="4">Phage integrase family protein</fullName>
    </recommendedName>
</protein>
<gene>
    <name evidence="2" type="ORF">ACG02S_19810</name>
</gene>
<feature type="region of interest" description="Disordered" evidence="1">
    <location>
        <begin position="110"/>
        <end position="163"/>
    </location>
</feature>
<name>A0ABW7ERM1_9BURK</name>
<feature type="region of interest" description="Disordered" evidence="1">
    <location>
        <begin position="1"/>
        <end position="28"/>
    </location>
</feature>
<comment type="caution">
    <text evidence="2">The sequence shown here is derived from an EMBL/GenBank/DDBJ whole genome shotgun (WGS) entry which is preliminary data.</text>
</comment>
<accession>A0ABW7ERM1</accession>
<sequence length="163" mass="17950">AEMGGHDAETVGHDEPKWGVGHDDRNHRSRCRNRRSRWAEIRIMALTPATPDAPLVVRVESAGNFSAEVQRLAAYLWPSHPQAVTGYCLRHQWSADAKRNGDVSSVSRGLGHLSGMTQRRYGTAAQDSKAHRLKPLRIEADRPVKGTAPEVTPTDPDEPKSAS</sequence>
<dbReference type="EMBL" id="JBIGHY010000008">
    <property type="protein sequence ID" value="MFG6416145.1"/>
    <property type="molecule type" value="Genomic_DNA"/>
</dbReference>
<feature type="non-terminal residue" evidence="2">
    <location>
        <position position="1"/>
    </location>
</feature>
<evidence type="ECO:0000313" key="2">
    <source>
        <dbReference type="EMBL" id="MFG6416145.1"/>
    </source>
</evidence>
<evidence type="ECO:0000256" key="1">
    <source>
        <dbReference type="SAM" id="MobiDB-lite"/>
    </source>
</evidence>
<reference evidence="2 3" key="1">
    <citation type="submission" date="2024-09" db="EMBL/GenBank/DDBJ databases">
        <title>Novel species of the genus Pelomonas and Roseateles isolated from streams.</title>
        <authorList>
            <person name="Lu H."/>
        </authorList>
    </citation>
    <scope>NUCLEOTIDE SEQUENCE [LARGE SCALE GENOMIC DNA]</scope>
    <source>
        <strain evidence="2 3">DC23W</strain>
    </source>
</reference>
<feature type="compositionally biased region" description="Basic and acidic residues" evidence="1">
    <location>
        <begin position="1"/>
        <end position="26"/>
    </location>
</feature>
<dbReference type="Proteomes" id="UP001606300">
    <property type="component" value="Unassembled WGS sequence"/>
</dbReference>
<evidence type="ECO:0008006" key="4">
    <source>
        <dbReference type="Google" id="ProtNLM"/>
    </source>
</evidence>
<proteinExistence type="predicted"/>
<evidence type="ECO:0000313" key="3">
    <source>
        <dbReference type="Proteomes" id="UP001606300"/>
    </source>
</evidence>